<reference evidence="3 4" key="1">
    <citation type="journal article" date="2021" name="Int. J. Syst. Evol. Microbiol.">
        <title>Steroidobacter gossypii sp. nov., isolated from soil of cotton cropping field.</title>
        <authorList>
            <person name="Huang R."/>
            <person name="Yang S."/>
            <person name="Zhen C."/>
            <person name="Liu W."/>
        </authorList>
    </citation>
    <scope>NUCLEOTIDE SEQUENCE [LARGE SCALE GENOMIC DNA]</scope>
    <source>
        <strain evidence="3 4">S1-65</strain>
    </source>
</reference>
<name>A0ABS1X4A2_9GAMM</name>
<dbReference type="Gene3D" id="1.20.1260.10">
    <property type="match status" value="1"/>
</dbReference>
<evidence type="ECO:0000256" key="1">
    <source>
        <dbReference type="SAM" id="SignalP"/>
    </source>
</evidence>
<feature type="chain" id="PRO_5046661132" evidence="1">
    <location>
        <begin position="22"/>
        <end position="171"/>
    </location>
</feature>
<keyword evidence="1" id="KW-0732">Signal</keyword>
<dbReference type="RefSeq" id="WP_203170169.1">
    <property type="nucleotide sequence ID" value="NZ_JAEVLS010000006.1"/>
</dbReference>
<evidence type="ECO:0000259" key="2">
    <source>
        <dbReference type="Pfam" id="PF13628"/>
    </source>
</evidence>
<sequence>MKITTMLLMAALGAASATALGADDAISAADFAKKAGASGATEVEMGKLGAQKATNAEVKAYAQKMVADHTKANKELMAVAKKKGLEVPTEPDMMHKGMKEKFEMQAADADFNHDFMQQMVRDHKATVELFETAANDTTLDPEMRALAKKTLPTLQQHLAEAQQLEAKLAKK</sequence>
<dbReference type="PANTHER" id="PTHR38593:SF1">
    <property type="entry name" value="BLR2558 PROTEIN"/>
    <property type="match status" value="1"/>
</dbReference>
<evidence type="ECO:0000313" key="4">
    <source>
        <dbReference type="Proteomes" id="UP000661077"/>
    </source>
</evidence>
<feature type="domain" description="DUF4142" evidence="2">
    <location>
        <begin position="28"/>
        <end position="164"/>
    </location>
</feature>
<keyword evidence="4" id="KW-1185">Reference proteome</keyword>
<protein>
    <submittedName>
        <fullName evidence="3">DUF4142 domain-containing protein</fullName>
    </submittedName>
</protein>
<feature type="signal peptide" evidence="1">
    <location>
        <begin position="1"/>
        <end position="21"/>
    </location>
</feature>
<dbReference type="Pfam" id="PF13628">
    <property type="entry name" value="DUF4142"/>
    <property type="match status" value="1"/>
</dbReference>
<evidence type="ECO:0000313" key="3">
    <source>
        <dbReference type="EMBL" id="MBM0108062.1"/>
    </source>
</evidence>
<accession>A0ABS1X4A2</accession>
<dbReference type="PANTHER" id="PTHR38593">
    <property type="entry name" value="BLR2558 PROTEIN"/>
    <property type="match status" value="1"/>
</dbReference>
<comment type="caution">
    <text evidence="3">The sequence shown here is derived from an EMBL/GenBank/DDBJ whole genome shotgun (WGS) entry which is preliminary data.</text>
</comment>
<organism evidence="3 4">
    <name type="scientific">Steroidobacter gossypii</name>
    <dbReference type="NCBI Taxonomy" id="2805490"/>
    <lineage>
        <taxon>Bacteria</taxon>
        <taxon>Pseudomonadati</taxon>
        <taxon>Pseudomonadota</taxon>
        <taxon>Gammaproteobacteria</taxon>
        <taxon>Steroidobacterales</taxon>
        <taxon>Steroidobacteraceae</taxon>
        <taxon>Steroidobacter</taxon>
    </lineage>
</organism>
<dbReference type="EMBL" id="JAEVLS010000006">
    <property type="protein sequence ID" value="MBM0108062.1"/>
    <property type="molecule type" value="Genomic_DNA"/>
</dbReference>
<dbReference type="Proteomes" id="UP000661077">
    <property type="component" value="Unassembled WGS sequence"/>
</dbReference>
<gene>
    <name evidence="3" type="ORF">JM946_25300</name>
</gene>
<dbReference type="InterPro" id="IPR012347">
    <property type="entry name" value="Ferritin-like"/>
</dbReference>
<dbReference type="InterPro" id="IPR025419">
    <property type="entry name" value="DUF4142"/>
</dbReference>
<proteinExistence type="predicted"/>